<dbReference type="GO" id="GO:0003677">
    <property type="term" value="F:DNA binding"/>
    <property type="evidence" value="ECO:0007669"/>
    <property type="project" value="InterPro"/>
</dbReference>
<name>A0A377CDL8_ECOLX</name>
<dbReference type="InterPro" id="IPR009679">
    <property type="entry name" value="Phage_186_CII-like"/>
</dbReference>
<dbReference type="Proteomes" id="UP000254088">
    <property type="component" value="Unassembled WGS sequence"/>
</dbReference>
<accession>A0A377CDL8</accession>
<sequence length="196" mass="21613">MVDSINTAIRLMCKAHKHGRLGMASDLGMTIDQFHNHLYQKCGSRFFTLAELERMEDLSGSCYLVEYQANRKGKWLVDVPTAESLDNVELYSIEMKAAAASGELANAKMAAAADGVIDSSERKTLSELFSKKLRHQIHGFLGFMALYGVGVSDQAIDVFVSTGRKGDAASVQLRAPWRVVSVEKLTHEQCKPIQTS</sequence>
<dbReference type="InterPro" id="IPR048188">
    <property type="entry name" value="YmfL-like"/>
</dbReference>
<organism evidence="1 2">
    <name type="scientific">Escherichia coli</name>
    <dbReference type="NCBI Taxonomy" id="562"/>
    <lineage>
        <taxon>Bacteria</taxon>
        <taxon>Pseudomonadati</taxon>
        <taxon>Pseudomonadota</taxon>
        <taxon>Gammaproteobacteria</taxon>
        <taxon>Enterobacterales</taxon>
        <taxon>Enterobacteriaceae</taxon>
        <taxon>Escherichia</taxon>
    </lineage>
</organism>
<gene>
    <name evidence="1" type="ORF">NCTC10429_02689</name>
</gene>
<protein>
    <submittedName>
        <fullName evidence="1">Uncharacterized protein</fullName>
    </submittedName>
</protein>
<dbReference type="EMBL" id="UGEX01000001">
    <property type="protein sequence ID" value="STL89978.1"/>
    <property type="molecule type" value="Genomic_DNA"/>
</dbReference>
<dbReference type="AlphaFoldDB" id="A0A377CDL8"/>
<proteinExistence type="predicted"/>
<dbReference type="Pfam" id="PF06892">
    <property type="entry name" value="Phage_CP76"/>
    <property type="match status" value="1"/>
</dbReference>
<dbReference type="NCBIfam" id="NF041471">
    <property type="entry name" value="phage_reg_YmfL"/>
    <property type="match status" value="1"/>
</dbReference>
<reference evidence="1 2" key="1">
    <citation type="submission" date="2018-06" db="EMBL/GenBank/DDBJ databases">
        <authorList>
            <consortium name="Pathogen Informatics"/>
            <person name="Doyle S."/>
        </authorList>
    </citation>
    <scope>NUCLEOTIDE SEQUENCE [LARGE SCALE GENOMIC DNA]</scope>
    <source>
        <strain evidence="1 2">NCTC10429</strain>
    </source>
</reference>
<evidence type="ECO:0000313" key="2">
    <source>
        <dbReference type="Proteomes" id="UP000254088"/>
    </source>
</evidence>
<evidence type="ECO:0000313" key="1">
    <source>
        <dbReference type="EMBL" id="STL89978.1"/>
    </source>
</evidence>